<dbReference type="SUPFAM" id="SSF56784">
    <property type="entry name" value="HAD-like"/>
    <property type="match status" value="1"/>
</dbReference>
<dbReference type="RefSeq" id="WP_150442813.1">
    <property type="nucleotide sequence ID" value="NZ_VYKL01000060.1"/>
</dbReference>
<feature type="domain" description="HMA" evidence="24">
    <location>
        <begin position="82"/>
        <end position="148"/>
    </location>
</feature>
<keyword evidence="18" id="KW-0406">Ion transport</keyword>
<dbReference type="PROSITE" id="PS50846">
    <property type="entry name" value="HMA_2"/>
    <property type="match status" value="2"/>
</dbReference>
<dbReference type="CDD" id="cd00371">
    <property type="entry name" value="HMA"/>
    <property type="match status" value="2"/>
</dbReference>
<keyword evidence="26" id="KW-1185">Reference proteome</keyword>
<dbReference type="PANTHER" id="PTHR43520:SF8">
    <property type="entry name" value="P-TYPE CU(+) TRANSPORTER"/>
    <property type="match status" value="1"/>
</dbReference>
<feature type="transmembrane region" description="Helical" evidence="23">
    <location>
        <begin position="458"/>
        <end position="480"/>
    </location>
</feature>
<dbReference type="SUPFAM" id="SSF81653">
    <property type="entry name" value="Calcium ATPase, transduction domain A"/>
    <property type="match status" value="1"/>
</dbReference>
<dbReference type="InterPro" id="IPR044492">
    <property type="entry name" value="P_typ_ATPase_HD_dom"/>
</dbReference>
<dbReference type="Pfam" id="PF00122">
    <property type="entry name" value="E1-E2_ATPase"/>
    <property type="match status" value="1"/>
</dbReference>
<keyword evidence="19 23" id="KW-0472">Membrane</keyword>
<dbReference type="NCBIfam" id="TIGR01511">
    <property type="entry name" value="ATPase-IB1_Cu"/>
    <property type="match status" value="1"/>
</dbReference>
<evidence type="ECO:0000256" key="20">
    <source>
        <dbReference type="ARBA" id="ARBA00029719"/>
    </source>
</evidence>
<keyword evidence="5" id="KW-0813">Transport</keyword>
<evidence type="ECO:0000256" key="15">
    <source>
        <dbReference type="ARBA" id="ARBA00022967"/>
    </source>
</evidence>
<comment type="caution">
    <text evidence="25">The sequence shown here is derived from an EMBL/GenBank/DDBJ whole genome shotgun (WGS) entry which is preliminary data.</text>
</comment>
<dbReference type="SFLD" id="SFLDG00002">
    <property type="entry name" value="C1.7:_P-type_atpase_like"/>
    <property type="match status" value="1"/>
</dbReference>
<dbReference type="InterPro" id="IPR059000">
    <property type="entry name" value="ATPase_P-type_domA"/>
</dbReference>
<dbReference type="PROSITE" id="PS01047">
    <property type="entry name" value="HMA_1"/>
    <property type="match status" value="2"/>
</dbReference>
<keyword evidence="11 23" id="KW-0547">Nucleotide-binding</keyword>
<dbReference type="Pfam" id="PF00403">
    <property type="entry name" value="HMA"/>
    <property type="match status" value="2"/>
</dbReference>
<dbReference type="Gene3D" id="3.40.50.1000">
    <property type="entry name" value="HAD superfamily/HAD-like"/>
    <property type="match status" value="1"/>
</dbReference>
<keyword evidence="9 23" id="KW-0479">Metal-binding</keyword>
<dbReference type="PRINTS" id="PR00942">
    <property type="entry name" value="CUATPASEI"/>
</dbReference>
<keyword evidence="7" id="KW-0597">Phosphoprotein</keyword>
<dbReference type="SUPFAM" id="SSF81665">
    <property type="entry name" value="Calcium ATPase, transmembrane domain M"/>
    <property type="match status" value="1"/>
</dbReference>
<feature type="transmembrane region" description="Helical" evidence="23">
    <location>
        <begin position="241"/>
        <end position="259"/>
    </location>
</feature>
<dbReference type="AlphaFoldDB" id="A0A5J5GWZ6"/>
<evidence type="ECO:0000256" key="12">
    <source>
        <dbReference type="ARBA" id="ARBA00022796"/>
    </source>
</evidence>
<keyword evidence="14" id="KW-0460">Magnesium</keyword>
<evidence type="ECO:0000313" key="25">
    <source>
        <dbReference type="EMBL" id="KAA9012537.1"/>
    </source>
</evidence>
<proteinExistence type="inferred from homology"/>
<dbReference type="GO" id="GO:0043682">
    <property type="term" value="F:P-type divalent copper transporter activity"/>
    <property type="evidence" value="ECO:0007669"/>
    <property type="project" value="TreeGrafter"/>
</dbReference>
<dbReference type="OrthoDB" id="9813266at2"/>
<evidence type="ECO:0000256" key="17">
    <source>
        <dbReference type="ARBA" id="ARBA00023008"/>
    </source>
</evidence>
<dbReference type="EC" id="7.2.2.8" evidence="3"/>
<evidence type="ECO:0000256" key="19">
    <source>
        <dbReference type="ARBA" id="ARBA00023136"/>
    </source>
</evidence>
<dbReference type="SFLD" id="SFLDF00027">
    <property type="entry name" value="p-type_atpase"/>
    <property type="match status" value="1"/>
</dbReference>
<dbReference type="CDD" id="cd02094">
    <property type="entry name" value="P-type_ATPase_Cu-like"/>
    <property type="match status" value="1"/>
</dbReference>
<dbReference type="EMBL" id="VYKL01000060">
    <property type="protein sequence ID" value="KAA9012537.1"/>
    <property type="molecule type" value="Genomic_DNA"/>
</dbReference>
<feature type="transmembrane region" description="Helical" evidence="23">
    <location>
        <begin position="207"/>
        <end position="229"/>
    </location>
</feature>
<gene>
    <name evidence="25" type="ORF">F4V44_25630</name>
</gene>
<dbReference type="NCBIfam" id="TIGR01494">
    <property type="entry name" value="ATPase_P-type"/>
    <property type="match status" value="1"/>
</dbReference>
<dbReference type="Gene3D" id="3.40.1110.10">
    <property type="entry name" value="Calcium-transporting ATPase, cytoplasmic domain N"/>
    <property type="match status" value="1"/>
</dbReference>
<evidence type="ECO:0000256" key="5">
    <source>
        <dbReference type="ARBA" id="ARBA00022448"/>
    </source>
</evidence>
<keyword evidence="8 23" id="KW-0812">Transmembrane</keyword>
<evidence type="ECO:0000256" key="13">
    <source>
        <dbReference type="ARBA" id="ARBA00022840"/>
    </source>
</evidence>
<sequence>MSEKIAEKSAGKAAENQFQITGMTCAACATRIEKGLKKMEGVQEANVNLALETATVKYDAAALGPVDIQNKVRDLGYDVVTEKQELEITGMTCAACSARIEKGLNKMDGVIQANVNLALEKATVEYNPSTITVKDMIQKVENLGYGAIVKSDETKQEAVDHRQKEIIKQQGKFIFSAILSIPLLWAMVGHFSFTSSLYVPEAFMNPWVQMLLATPVQFIIGKQFYVGAYKALKNKSANMDVLVALGTSAAYFYSVYLSLQTIGKSTHSVGLYFETSAVLITLIILGKLFEARAKGRSSEAIKKLMGLQAKTATVVRNGEEMTIPLEDVVTGDILLVKPGEKIPVDGEILEGTSALDESMITGESVPVDKTVGDTVIGATINKNGFLKMKATKVGKETALAQIIKVVEEAQGSKAPIQRLADSISGIFVPIVVGIAVITFLIWYIWVNPGNFAEALEKLIAVLVIACPCALGLATPTSIMAGSGRAAEYGILFKGGEHLEMTHRINTVILDKTGTITNGKPVLTDVVTDMDEAEFLALVGSAEKQSEHPLAQSIVAGVKEKTIELSDVIAFENIPGYGIKATVNGKEVLVGTRRLMKQFNVEIGHVLNVMEDLEKQGKTAMLAAVDGVYAGLVAVADTIKETSTEAIKRMKDMGLEVIMITGDNQQTANAIAKEAGVDSVIAEVLPEGKAEEVKKLQQQGKKVAMVGDGINDAPALAVADIGMAIGTGTDVAMEAADITLIRGDLNSIADAILMSHKTIINIKQNLFWALAYNSIGIPIAAIGFLAPWLAGAAMAFSSVSVVLNALRLQKVRL</sequence>
<dbReference type="InterPro" id="IPR023299">
    <property type="entry name" value="ATPase_P-typ_cyto_dom_N"/>
</dbReference>
<dbReference type="InterPro" id="IPR036163">
    <property type="entry name" value="HMA_dom_sf"/>
</dbReference>
<dbReference type="Gene3D" id="2.70.150.10">
    <property type="entry name" value="Calcium-transporting ATPase, cytoplasmic transduction domain A"/>
    <property type="match status" value="1"/>
</dbReference>
<keyword evidence="13 23" id="KW-0067">ATP-binding</keyword>
<dbReference type="PANTHER" id="PTHR43520">
    <property type="entry name" value="ATP7, ISOFORM B"/>
    <property type="match status" value="1"/>
</dbReference>
<comment type="subcellular location">
    <subcellularLocation>
        <location evidence="1">Cell membrane</location>
        <topology evidence="1">Multi-pass membrane protein</topology>
    </subcellularLocation>
</comment>
<keyword evidence="10" id="KW-0677">Repeat</keyword>
<dbReference type="Gene3D" id="3.30.70.100">
    <property type="match status" value="2"/>
</dbReference>
<dbReference type="InterPro" id="IPR008250">
    <property type="entry name" value="ATPase_P-typ_transduc_dom_A_sf"/>
</dbReference>
<dbReference type="InterPro" id="IPR001757">
    <property type="entry name" value="P_typ_ATPase"/>
</dbReference>
<dbReference type="GO" id="GO:0005524">
    <property type="term" value="F:ATP binding"/>
    <property type="evidence" value="ECO:0007669"/>
    <property type="project" value="UniProtKB-UniRule"/>
</dbReference>
<keyword evidence="16 23" id="KW-1133">Transmembrane helix</keyword>
<dbReference type="InterPro" id="IPR023298">
    <property type="entry name" value="ATPase_P-typ_TM_dom_sf"/>
</dbReference>
<dbReference type="InterPro" id="IPR023214">
    <property type="entry name" value="HAD_sf"/>
</dbReference>
<organism evidence="25 26">
    <name type="scientific">Niallia endozanthoxylica</name>
    <dbReference type="NCBI Taxonomy" id="2036016"/>
    <lineage>
        <taxon>Bacteria</taxon>
        <taxon>Bacillati</taxon>
        <taxon>Bacillota</taxon>
        <taxon>Bacilli</taxon>
        <taxon>Bacillales</taxon>
        <taxon>Bacillaceae</taxon>
        <taxon>Niallia</taxon>
    </lineage>
</organism>
<dbReference type="InterPro" id="IPR018303">
    <property type="entry name" value="ATPase_P-typ_P_site"/>
</dbReference>
<evidence type="ECO:0000256" key="1">
    <source>
        <dbReference type="ARBA" id="ARBA00004651"/>
    </source>
</evidence>
<evidence type="ECO:0000256" key="3">
    <source>
        <dbReference type="ARBA" id="ARBA00012517"/>
    </source>
</evidence>
<evidence type="ECO:0000256" key="11">
    <source>
        <dbReference type="ARBA" id="ARBA00022741"/>
    </source>
</evidence>
<dbReference type="Proteomes" id="UP000326671">
    <property type="component" value="Unassembled WGS sequence"/>
</dbReference>
<accession>A0A5J5GWZ6</accession>
<evidence type="ECO:0000256" key="22">
    <source>
        <dbReference type="ARBA" id="ARBA00049289"/>
    </source>
</evidence>
<dbReference type="FunFam" id="2.70.150.10:FF:000020">
    <property type="entry name" value="Copper-exporting P-type ATPase A"/>
    <property type="match status" value="1"/>
</dbReference>
<dbReference type="FunFam" id="3.30.70.100:FF:000005">
    <property type="entry name" value="Copper-exporting P-type ATPase A"/>
    <property type="match status" value="2"/>
</dbReference>
<comment type="catalytic activity">
    <reaction evidence="22">
        <text>Cu(+)(in) + ATP + H2O = Cu(+)(out) + ADP + phosphate + H(+)</text>
        <dbReference type="Rhea" id="RHEA:25792"/>
        <dbReference type="ChEBI" id="CHEBI:15377"/>
        <dbReference type="ChEBI" id="CHEBI:15378"/>
        <dbReference type="ChEBI" id="CHEBI:30616"/>
        <dbReference type="ChEBI" id="CHEBI:43474"/>
        <dbReference type="ChEBI" id="CHEBI:49552"/>
        <dbReference type="ChEBI" id="CHEBI:456216"/>
        <dbReference type="EC" id="7.2.2.8"/>
    </reaction>
</comment>
<evidence type="ECO:0000256" key="10">
    <source>
        <dbReference type="ARBA" id="ARBA00022737"/>
    </source>
</evidence>
<evidence type="ECO:0000256" key="4">
    <source>
        <dbReference type="ARBA" id="ARBA00015102"/>
    </source>
</evidence>
<keyword evidence="15" id="KW-1278">Translocase</keyword>
<dbReference type="SFLD" id="SFLDS00003">
    <property type="entry name" value="Haloacid_Dehalogenase"/>
    <property type="match status" value="1"/>
</dbReference>
<dbReference type="GO" id="GO:0055070">
    <property type="term" value="P:copper ion homeostasis"/>
    <property type="evidence" value="ECO:0007669"/>
    <property type="project" value="TreeGrafter"/>
</dbReference>
<dbReference type="InterPro" id="IPR036412">
    <property type="entry name" value="HAD-like_sf"/>
</dbReference>
<dbReference type="InterPro" id="IPR017969">
    <property type="entry name" value="Heavy-metal-associated_CS"/>
</dbReference>
<dbReference type="PROSITE" id="PS00154">
    <property type="entry name" value="ATPASE_E1_E2"/>
    <property type="match status" value="1"/>
</dbReference>
<feature type="domain" description="HMA" evidence="24">
    <location>
        <begin position="14"/>
        <end position="80"/>
    </location>
</feature>
<dbReference type="GO" id="GO:0005886">
    <property type="term" value="C:plasma membrane"/>
    <property type="evidence" value="ECO:0007669"/>
    <property type="project" value="UniProtKB-SubCell"/>
</dbReference>
<dbReference type="InterPro" id="IPR006121">
    <property type="entry name" value="HMA_dom"/>
</dbReference>
<keyword evidence="6 23" id="KW-1003">Cell membrane</keyword>
<dbReference type="GO" id="GO:0005507">
    <property type="term" value="F:copper ion binding"/>
    <property type="evidence" value="ECO:0007669"/>
    <property type="project" value="InterPro"/>
</dbReference>
<evidence type="ECO:0000256" key="14">
    <source>
        <dbReference type="ARBA" id="ARBA00022842"/>
    </source>
</evidence>
<dbReference type="GO" id="GO:0140581">
    <property type="term" value="F:P-type monovalent copper transporter activity"/>
    <property type="evidence" value="ECO:0007669"/>
    <property type="project" value="UniProtKB-EC"/>
</dbReference>
<evidence type="ECO:0000256" key="6">
    <source>
        <dbReference type="ARBA" id="ARBA00022475"/>
    </source>
</evidence>
<feature type="transmembrane region" description="Helical" evidence="23">
    <location>
        <begin position="173"/>
        <end position="195"/>
    </location>
</feature>
<dbReference type="GO" id="GO:0016887">
    <property type="term" value="F:ATP hydrolysis activity"/>
    <property type="evidence" value="ECO:0007669"/>
    <property type="project" value="InterPro"/>
</dbReference>
<evidence type="ECO:0000256" key="9">
    <source>
        <dbReference type="ARBA" id="ARBA00022723"/>
    </source>
</evidence>
<reference evidence="25 26" key="1">
    <citation type="submission" date="2019-09" db="EMBL/GenBank/DDBJ databases">
        <title>Whole genome sequences of isolates from the Mars Exploration Rovers.</title>
        <authorList>
            <person name="Seuylemezian A."/>
            <person name="Vaishampayan P."/>
        </authorList>
    </citation>
    <scope>NUCLEOTIDE SEQUENCE [LARGE SCALE GENOMIC DNA]</scope>
    <source>
        <strain evidence="25 26">MER_TA_151</strain>
    </source>
</reference>
<evidence type="ECO:0000256" key="8">
    <source>
        <dbReference type="ARBA" id="ARBA00022692"/>
    </source>
</evidence>
<keyword evidence="12" id="KW-0187">Copper transport</keyword>
<feature type="transmembrane region" description="Helical" evidence="23">
    <location>
        <begin position="271"/>
        <end position="289"/>
    </location>
</feature>
<evidence type="ECO:0000256" key="21">
    <source>
        <dbReference type="ARBA" id="ARBA00033239"/>
    </source>
</evidence>
<comment type="similarity">
    <text evidence="2 23">Belongs to the cation transport ATPase (P-type) (TC 3.A.3) family. Type IB subfamily.</text>
</comment>
<dbReference type="PRINTS" id="PR00119">
    <property type="entry name" value="CATATPASE"/>
</dbReference>
<name>A0A5J5GWZ6_9BACI</name>
<evidence type="ECO:0000256" key="23">
    <source>
        <dbReference type="RuleBase" id="RU362081"/>
    </source>
</evidence>
<feature type="transmembrane region" description="Helical" evidence="23">
    <location>
        <begin position="764"/>
        <end position="781"/>
    </location>
</feature>
<dbReference type="InterPro" id="IPR027256">
    <property type="entry name" value="P-typ_ATPase_IB"/>
</dbReference>
<dbReference type="Pfam" id="PF00702">
    <property type="entry name" value="Hydrolase"/>
    <property type="match status" value="1"/>
</dbReference>
<evidence type="ECO:0000256" key="7">
    <source>
        <dbReference type="ARBA" id="ARBA00022553"/>
    </source>
</evidence>
<keyword evidence="17" id="KW-0186">Copper</keyword>
<dbReference type="NCBIfam" id="TIGR00003">
    <property type="entry name" value="copper ion binding protein"/>
    <property type="match status" value="2"/>
</dbReference>
<protein>
    <recommendedName>
        <fullName evidence="4">Copper-exporting P-type ATPase</fullName>
        <ecNumber evidence="3">7.2.2.8</ecNumber>
    </recommendedName>
    <alternativeName>
        <fullName evidence="20">Copper-exporting P-type ATPase A</fullName>
    </alternativeName>
    <alternativeName>
        <fullName evidence="21">Cu(+)-exporting ATPase</fullName>
    </alternativeName>
</protein>
<feature type="transmembrane region" description="Helical" evidence="23">
    <location>
        <begin position="426"/>
        <end position="446"/>
    </location>
</feature>
<dbReference type="NCBIfam" id="TIGR01525">
    <property type="entry name" value="ATPase-IB_hvy"/>
    <property type="match status" value="1"/>
</dbReference>
<evidence type="ECO:0000256" key="16">
    <source>
        <dbReference type="ARBA" id="ARBA00022989"/>
    </source>
</evidence>
<evidence type="ECO:0000256" key="18">
    <source>
        <dbReference type="ARBA" id="ARBA00023065"/>
    </source>
</evidence>
<dbReference type="InterPro" id="IPR006122">
    <property type="entry name" value="HMA_Cu_ion-bd"/>
</dbReference>
<evidence type="ECO:0000313" key="26">
    <source>
        <dbReference type="Proteomes" id="UP000326671"/>
    </source>
</evidence>
<evidence type="ECO:0000259" key="24">
    <source>
        <dbReference type="PROSITE" id="PS50846"/>
    </source>
</evidence>
<evidence type="ECO:0000256" key="2">
    <source>
        <dbReference type="ARBA" id="ARBA00006024"/>
    </source>
</evidence>
<dbReference type="FunFam" id="3.40.50.1000:FF:000144">
    <property type="entry name" value="copper-transporting ATPase 1 isoform X2"/>
    <property type="match status" value="1"/>
</dbReference>
<dbReference type="SUPFAM" id="SSF55008">
    <property type="entry name" value="HMA, heavy metal-associated domain"/>
    <property type="match status" value="2"/>
</dbReference>